<comment type="similarity">
    <text evidence="1">Belongs to the short-chain dehydrogenases/reductases (SDR) family.</text>
</comment>
<dbReference type="GO" id="GO:0016491">
    <property type="term" value="F:oxidoreductase activity"/>
    <property type="evidence" value="ECO:0007669"/>
    <property type="project" value="UniProtKB-KW"/>
</dbReference>
<keyword evidence="2" id="KW-0560">Oxidoreductase</keyword>
<dbReference type="SUPFAM" id="SSF51735">
    <property type="entry name" value="NAD(P)-binding Rossmann-fold domains"/>
    <property type="match status" value="1"/>
</dbReference>
<evidence type="ECO:0000313" key="4">
    <source>
        <dbReference type="Proteomes" id="UP000705379"/>
    </source>
</evidence>
<reference evidence="3" key="2">
    <citation type="journal article" date="2021" name="Microorganisms">
        <title>Bacterial Dimethylsulfoniopropionate Biosynthesis in the East China Sea.</title>
        <authorList>
            <person name="Liu J."/>
            <person name="Zhang Y."/>
            <person name="Liu J."/>
            <person name="Zhong H."/>
            <person name="Williams B.T."/>
            <person name="Zheng Y."/>
            <person name="Curson A.R.J."/>
            <person name="Sun C."/>
            <person name="Sun H."/>
            <person name="Song D."/>
            <person name="Wagner Mackenzie B."/>
            <person name="Bermejo Martinez A."/>
            <person name="Todd J.D."/>
            <person name="Zhang X.H."/>
        </authorList>
    </citation>
    <scope>NUCLEOTIDE SEQUENCE</scope>
    <source>
        <strain evidence="3">AESS21</strain>
    </source>
</reference>
<evidence type="ECO:0000256" key="2">
    <source>
        <dbReference type="ARBA" id="ARBA00023002"/>
    </source>
</evidence>
<dbReference type="PRINTS" id="PR00081">
    <property type="entry name" value="GDHRDH"/>
</dbReference>
<dbReference type="Proteomes" id="UP000705379">
    <property type="component" value="Unassembled WGS sequence"/>
</dbReference>
<dbReference type="PANTHER" id="PTHR43639:SF1">
    <property type="entry name" value="SHORT-CHAIN DEHYDROGENASE_REDUCTASE FAMILY PROTEIN"/>
    <property type="match status" value="1"/>
</dbReference>
<name>A0A944CEJ3_9HYPH</name>
<proteinExistence type="inferred from homology"/>
<dbReference type="PANTHER" id="PTHR43639">
    <property type="entry name" value="OXIDOREDUCTASE, SHORT-CHAIN DEHYDROGENASE/REDUCTASE FAMILY (AFU_ORTHOLOGUE AFUA_5G02870)"/>
    <property type="match status" value="1"/>
</dbReference>
<dbReference type="RefSeq" id="WP_213216034.1">
    <property type="nucleotide sequence ID" value="NZ_QTKU01000002.1"/>
</dbReference>
<accession>A0A944CEJ3</accession>
<dbReference type="Pfam" id="PF13561">
    <property type="entry name" value="adh_short_C2"/>
    <property type="match status" value="1"/>
</dbReference>
<reference evidence="3" key="1">
    <citation type="submission" date="2018-08" db="EMBL/GenBank/DDBJ databases">
        <authorList>
            <person name="Jin W."/>
            <person name="Wang H."/>
            <person name="Yang Y."/>
            <person name="Li M."/>
            <person name="Liu J."/>
        </authorList>
    </citation>
    <scope>NUCLEOTIDE SEQUENCE</scope>
    <source>
        <strain evidence="3">AESS21</strain>
    </source>
</reference>
<dbReference type="AlphaFoldDB" id="A0A944CEJ3"/>
<evidence type="ECO:0000256" key="1">
    <source>
        <dbReference type="ARBA" id="ARBA00006484"/>
    </source>
</evidence>
<comment type="caution">
    <text evidence="3">The sequence shown here is derived from an EMBL/GenBank/DDBJ whole genome shotgun (WGS) entry which is preliminary data.</text>
</comment>
<protein>
    <submittedName>
        <fullName evidence="3">Short chain dehydrogenase</fullName>
    </submittedName>
</protein>
<evidence type="ECO:0000313" key="3">
    <source>
        <dbReference type="EMBL" id="MBS8260508.1"/>
    </source>
</evidence>
<dbReference type="InterPro" id="IPR036291">
    <property type="entry name" value="NAD(P)-bd_dom_sf"/>
</dbReference>
<organism evidence="3 4">
    <name type="scientific">Roseibium polysiphoniae</name>
    <dbReference type="NCBI Taxonomy" id="2571221"/>
    <lineage>
        <taxon>Bacteria</taxon>
        <taxon>Pseudomonadati</taxon>
        <taxon>Pseudomonadota</taxon>
        <taxon>Alphaproteobacteria</taxon>
        <taxon>Hyphomicrobiales</taxon>
        <taxon>Stappiaceae</taxon>
        <taxon>Roseibium</taxon>
    </lineage>
</organism>
<dbReference type="InterPro" id="IPR002347">
    <property type="entry name" value="SDR_fam"/>
</dbReference>
<dbReference type="Gene3D" id="3.40.50.720">
    <property type="entry name" value="NAD(P)-binding Rossmann-like Domain"/>
    <property type="match status" value="1"/>
</dbReference>
<sequence length="254" mass="27266">MTGEIPTAVITGASSRIGGAVARDLANHGWRLVLHANANAHKAESLAQELEGATGRPHVFTADLTEATGLATFMDKASEPFGLPDVLINNASIFEDDGIGHLDPDLFDQHFAIHTKAPLFLADAFAARLPKDRKGLIVSMIDQRVWKLTPQALSYSLSKSALWTATQVLAQALAPNIRVNAIGPGPSFKNERQSQAEFDKQAGAVLLKRGPDAEAFGRTVRFLWESPSITGQMIALDGGQHLAWQTPDVVDVGE</sequence>
<dbReference type="NCBIfam" id="NF006597">
    <property type="entry name" value="PRK09134.1"/>
    <property type="match status" value="1"/>
</dbReference>
<dbReference type="EMBL" id="QTKU01000002">
    <property type="protein sequence ID" value="MBS8260508.1"/>
    <property type="molecule type" value="Genomic_DNA"/>
</dbReference>
<gene>
    <name evidence="3" type="ORF">DYI23_09790</name>
</gene>